<proteinExistence type="predicted"/>
<dbReference type="Proteomes" id="UP001156903">
    <property type="component" value="Unassembled WGS sequence"/>
</dbReference>
<protein>
    <recommendedName>
        <fullName evidence="2">Response regulatory domain-containing protein</fullName>
    </recommendedName>
</protein>
<evidence type="ECO:0000313" key="3">
    <source>
        <dbReference type="EMBL" id="GLS14396.1"/>
    </source>
</evidence>
<dbReference type="EMBL" id="BSPB01000011">
    <property type="protein sequence ID" value="GLS14396.1"/>
    <property type="molecule type" value="Genomic_DNA"/>
</dbReference>
<keyword evidence="4" id="KW-1185">Reference proteome</keyword>
<evidence type="ECO:0000313" key="4">
    <source>
        <dbReference type="Proteomes" id="UP001156903"/>
    </source>
</evidence>
<comment type="caution">
    <text evidence="3">The sequence shown here is derived from an EMBL/GenBank/DDBJ whole genome shotgun (WGS) entry which is preliminary data.</text>
</comment>
<dbReference type="InterPro" id="IPR001789">
    <property type="entry name" value="Sig_transdc_resp-reg_receiver"/>
</dbReference>
<feature type="domain" description="Response regulatory" evidence="2">
    <location>
        <begin position="23"/>
        <end position="174"/>
    </location>
</feature>
<reference evidence="4" key="1">
    <citation type="journal article" date="2019" name="Int. J. Syst. Evol. Microbiol.">
        <title>The Global Catalogue of Microorganisms (GCM) 10K type strain sequencing project: providing services to taxonomists for standard genome sequencing and annotation.</title>
        <authorList>
            <consortium name="The Broad Institute Genomics Platform"/>
            <consortium name="The Broad Institute Genome Sequencing Center for Infectious Disease"/>
            <person name="Wu L."/>
            <person name="Ma J."/>
        </authorList>
    </citation>
    <scope>NUCLEOTIDE SEQUENCE [LARGE SCALE GENOMIC DNA]</scope>
    <source>
        <strain evidence="4">NBRC 109341</strain>
    </source>
</reference>
<accession>A0ABQ6C231</accession>
<sequence>MTGYRKPLSAMALTIPLIQRPGSILFLDDDPDYLDMLGMVMPPQWQIGLYARPTAFCERMRDEPSLWEADAARQTQIIERWRQGRPLLPQMLDYWALNPGRYQLAQVCVVDYAMPGTNGLAVLNTLLDWPGARVLLTGQADEQVAIQAFNSGLIDRFIPKQSDDITRRLLETLEKLAHAPHPRLNTLWRGVLQPLQHSLLQIPSVARQLQDHARKRWVEYVVLGQPFGVLGVDAEGRCEWLQLELASQLGDLAELASSAGAGLDVVRAIRNARLLAAVEMQQQLQLGGAIRTAEAIAVGDDGLLLAAVFPLSPADMPQPIPAYRQVLEAQSDRQILDV</sequence>
<dbReference type="InterPro" id="IPR011006">
    <property type="entry name" value="CheY-like_superfamily"/>
</dbReference>
<dbReference type="PROSITE" id="PS50110">
    <property type="entry name" value="RESPONSE_REGULATORY"/>
    <property type="match status" value="1"/>
</dbReference>
<organism evidence="3 4">
    <name type="scientific">Hydrogenophaga electricum</name>
    <dbReference type="NCBI Taxonomy" id="1230953"/>
    <lineage>
        <taxon>Bacteria</taxon>
        <taxon>Pseudomonadati</taxon>
        <taxon>Pseudomonadota</taxon>
        <taxon>Betaproteobacteria</taxon>
        <taxon>Burkholderiales</taxon>
        <taxon>Comamonadaceae</taxon>
        <taxon>Hydrogenophaga</taxon>
    </lineage>
</organism>
<evidence type="ECO:0000259" key="2">
    <source>
        <dbReference type="PROSITE" id="PS50110"/>
    </source>
</evidence>
<dbReference type="Gene3D" id="3.40.50.2300">
    <property type="match status" value="1"/>
</dbReference>
<feature type="modified residue" description="4-aspartylphosphate" evidence="1">
    <location>
        <position position="111"/>
    </location>
</feature>
<evidence type="ECO:0000256" key="1">
    <source>
        <dbReference type="PROSITE-ProRule" id="PRU00169"/>
    </source>
</evidence>
<name>A0ABQ6C231_9BURK</name>
<dbReference type="SUPFAM" id="SSF52172">
    <property type="entry name" value="CheY-like"/>
    <property type="match status" value="1"/>
</dbReference>
<keyword evidence="1" id="KW-0597">Phosphoprotein</keyword>
<gene>
    <name evidence="3" type="ORF">GCM10007935_18270</name>
</gene>